<dbReference type="OrthoDB" id="409644at2759"/>
<feature type="repeat" description="ARM" evidence="1">
    <location>
        <begin position="286"/>
        <end position="328"/>
    </location>
</feature>
<comment type="caution">
    <text evidence="2">The sequence shown here is derived from an EMBL/GenBank/DDBJ whole genome shotgun (WGS) entry which is preliminary data.</text>
</comment>
<evidence type="ECO:0000313" key="2">
    <source>
        <dbReference type="EMBL" id="ETO71952.1"/>
    </source>
</evidence>
<evidence type="ECO:0000313" key="3">
    <source>
        <dbReference type="Proteomes" id="UP000028582"/>
    </source>
</evidence>
<dbReference type="InterPro" id="IPR016024">
    <property type="entry name" value="ARM-type_fold"/>
</dbReference>
<reference evidence="2 3" key="1">
    <citation type="submission" date="2013-11" db="EMBL/GenBank/DDBJ databases">
        <title>The Genome Sequence of Phytophthora parasitica P1976.</title>
        <authorList>
            <consortium name="The Broad Institute Genomics Platform"/>
            <person name="Russ C."/>
            <person name="Tyler B."/>
            <person name="Panabieres F."/>
            <person name="Shan W."/>
            <person name="Tripathy S."/>
            <person name="Grunwald N."/>
            <person name="Machado M."/>
            <person name="Johnson C.S."/>
            <person name="Walker B."/>
            <person name="Young S."/>
            <person name="Zeng Q."/>
            <person name="Gargeya S."/>
            <person name="Fitzgerald M."/>
            <person name="Haas B."/>
            <person name="Abouelleil A."/>
            <person name="Allen A.W."/>
            <person name="Alvarado L."/>
            <person name="Arachchi H.M."/>
            <person name="Berlin A.M."/>
            <person name="Chapman S.B."/>
            <person name="Gainer-Dewar J."/>
            <person name="Goldberg J."/>
            <person name="Griggs A."/>
            <person name="Gujja S."/>
            <person name="Hansen M."/>
            <person name="Howarth C."/>
            <person name="Imamovic A."/>
            <person name="Ireland A."/>
            <person name="Larimer J."/>
            <person name="McCowan C."/>
            <person name="Murphy C."/>
            <person name="Pearson M."/>
            <person name="Poon T.W."/>
            <person name="Priest M."/>
            <person name="Roberts A."/>
            <person name="Saif S."/>
            <person name="Shea T."/>
            <person name="Sisk P."/>
            <person name="Sykes S."/>
            <person name="Wortman J."/>
            <person name="Nusbaum C."/>
            <person name="Birren B."/>
        </authorList>
    </citation>
    <scope>NUCLEOTIDE SEQUENCE [LARGE SCALE GENOMIC DNA]</scope>
    <source>
        <strain evidence="2 3">P1976</strain>
    </source>
</reference>
<proteinExistence type="predicted"/>
<sequence>MQRRAETPAVDASVETVKHLRAQGSLLYKRTTPQHLTLVSVKGDVKETPYERVSEAFGSDNHPHILHALEEGEPVLRRRVLEALASVLKLPQELVVSMKHGVLELIEGGITVGLDEEEDSTPAELTESDIELQQLSARVLSVMAESPCGQAELLKGETTARIKHVFAVMSNKRTCEYLYDALLRLTGSFAGARQLTSTGYLPIVLDHLKGYRLNDALRIRALKLLKNLLNDGVAGTTFRALELGVVAQCVKRLHSPNFEVRAAACDAMAALGFADKARKAVVEHEGVVPRLCVLLTDSQWQVASASAGALMSLAAHDEVKRQIVANEGLAPVNHLLQTNKVPLQLHTTKLVAVVTALPEARRLLDVPATTLRLKTLTQDENALLAKSAKVALAAVQWRA</sequence>
<dbReference type="PROSITE" id="PS50176">
    <property type="entry name" value="ARM_REPEAT"/>
    <property type="match status" value="1"/>
</dbReference>
<evidence type="ECO:0008006" key="4">
    <source>
        <dbReference type="Google" id="ProtNLM"/>
    </source>
</evidence>
<dbReference type="Proteomes" id="UP000028582">
    <property type="component" value="Unassembled WGS sequence"/>
</dbReference>
<dbReference type="InterPro" id="IPR011989">
    <property type="entry name" value="ARM-like"/>
</dbReference>
<dbReference type="EMBL" id="ANJA01002126">
    <property type="protein sequence ID" value="ETO71952.1"/>
    <property type="molecule type" value="Genomic_DNA"/>
</dbReference>
<dbReference type="SUPFAM" id="SSF48371">
    <property type="entry name" value="ARM repeat"/>
    <property type="match status" value="1"/>
</dbReference>
<organism evidence="2 3">
    <name type="scientific">Phytophthora nicotianae P1976</name>
    <dbReference type="NCBI Taxonomy" id="1317066"/>
    <lineage>
        <taxon>Eukaryota</taxon>
        <taxon>Sar</taxon>
        <taxon>Stramenopiles</taxon>
        <taxon>Oomycota</taxon>
        <taxon>Peronosporomycetes</taxon>
        <taxon>Peronosporales</taxon>
        <taxon>Peronosporaceae</taxon>
        <taxon>Phytophthora</taxon>
    </lineage>
</organism>
<gene>
    <name evidence="2" type="ORF">F444_11814</name>
</gene>
<accession>A0A080ZZ91</accession>
<dbReference type="InterPro" id="IPR042856">
    <property type="entry name" value="RSP14"/>
</dbReference>
<dbReference type="Gene3D" id="1.25.10.10">
    <property type="entry name" value="Leucine-rich Repeat Variant"/>
    <property type="match status" value="1"/>
</dbReference>
<dbReference type="AlphaFoldDB" id="A0A080ZZ91"/>
<name>A0A080ZZ91_PHYNI</name>
<protein>
    <recommendedName>
        <fullName evidence="4">Armadillo repeat-containing domain-containing protein</fullName>
    </recommendedName>
</protein>
<dbReference type="PANTHER" id="PTHR15599:SF1">
    <property type="entry name" value="RADIAL SPOKE HEAD 14 HOMOLOG"/>
    <property type="match status" value="1"/>
</dbReference>
<dbReference type="InterPro" id="IPR000225">
    <property type="entry name" value="Armadillo"/>
</dbReference>
<dbReference type="PANTHER" id="PTHR15599">
    <property type="entry name" value="RTDR1"/>
    <property type="match status" value="1"/>
</dbReference>
<evidence type="ECO:0000256" key="1">
    <source>
        <dbReference type="PROSITE-ProRule" id="PRU00259"/>
    </source>
</evidence>